<dbReference type="InterPro" id="IPR021109">
    <property type="entry name" value="Peptidase_aspartic_dom_sf"/>
</dbReference>
<organism evidence="13 14">
    <name type="scientific">Entomortierella chlamydospora</name>
    <dbReference type="NCBI Taxonomy" id="101097"/>
    <lineage>
        <taxon>Eukaryota</taxon>
        <taxon>Fungi</taxon>
        <taxon>Fungi incertae sedis</taxon>
        <taxon>Mucoromycota</taxon>
        <taxon>Mortierellomycotina</taxon>
        <taxon>Mortierellomycetes</taxon>
        <taxon>Mortierellales</taxon>
        <taxon>Mortierellaceae</taxon>
        <taxon>Entomortierella</taxon>
    </lineage>
</organism>
<comment type="caution">
    <text evidence="13">The sequence shown here is derived from an EMBL/GenBank/DDBJ whole genome shotgun (WGS) entry which is preliminary data.</text>
</comment>
<sequence length="516" mass="54452">MSTPWTPTRTLRQQRTKPATHPVASRSSERIPTSMASDPITCNCNIGSQSSVNSPLYPTSSSLYPSSTSSLVSAEPLSSLTSRTKHTVVQRSRIYVPPNGATLYSVEDLSSSSQSSPKKQLLTVTSKAKVSSSAKNSTKSNPNIISIQLQDLTADTVYIGTISIGTPAQNYSVVFDTGSSDMWVPSQACNTTVCMSLLRYNSSASSTYRIENKSFEIKYGDGSQVSGLTALDRVLLSDVSVANQSFGMASVDDSTIAKKGIDGVVGLGFGRAANIKGYTTIVESMLARKIILQPIVSIWLGRQRMGGSSEGSGGAIIFGGVDTTKYVGTSLIVVPTKAASTLHQHIPGAIEEPQVGWILPCNTSAGDLNFTIASQQFRVPAEELVVLYRIPGYVDYCKSAVDVATSDSQTEWILGASFLKNLYTVYDYEALSIGFAQPSNIYNSLANVTLLPNLSSSPSGQGNGTNGTQGGDGGSAGGTNGPYNQNGSAQFLLGSHVVFFTCVATIVTTMLLASGF</sequence>
<gene>
    <name evidence="13" type="ORF">BGZ80_005624</name>
</gene>
<evidence type="ECO:0000256" key="2">
    <source>
        <dbReference type="ARBA" id="ARBA00022670"/>
    </source>
</evidence>
<dbReference type="EMBL" id="JAAAID010000277">
    <property type="protein sequence ID" value="KAG0019550.1"/>
    <property type="molecule type" value="Genomic_DNA"/>
</dbReference>
<dbReference type="InterPro" id="IPR001969">
    <property type="entry name" value="Aspartic_peptidase_AS"/>
</dbReference>
<feature type="compositionally biased region" description="Gly residues" evidence="10">
    <location>
        <begin position="461"/>
        <end position="480"/>
    </location>
</feature>
<dbReference type="FunFam" id="2.40.70.10:FF:000008">
    <property type="entry name" value="Cathepsin D"/>
    <property type="match status" value="1"/>
</dbReference>
<evidence type="ECO:0000256" key="1">
    <source>
        <dbReference type="ARBA" id="ARBA00007447"/>
    </source>
</evidence>
<feature type="domain" description="Peptidase A1" evidence="12">
    <location>
        <begin position="158"/>
        <end position="516"/>
    </location>
</feature>
<evidence type="ECO:0000313" key="14">
    <source>
        <dbReference type="Proteomes" id="UP000703661"/>
    </source>
</evidence>
<dbReference type="PROSITE" id="PS51767">
    <property type="entry name" value="PEPTIDASE_A1"/>
    <property type="match status" value="1"/>
</dbReference>
<keyword evidence="5 9" id="KW-0378">Hydrolase</keyword>
<dbReference type="Proteomes" id="UP000703661">
    <property type="component" value="Unassembled WGS sequence"/>
</dbReference>
<dbReference type="PROSITE" id="PS00141">
    <property type="entry name" value="ASP_PROTEASE"/>
    <property type="match status" value="1"/>
</dbReference>
<accession>A0A9P6N0Q3</accession>
<feature type="region of interest" description="Disordered" evidence="10">
    <location>
        <begin position="1"/>
        <end position="37"/>
    </location>
</feature>
<evidence type="ECO:0000256" key="5">
    <source>
        <dbReference type="ARBA" id="ARBA00022801"/>
    </source>
</evidence>
<feature type="region of interest" description="Disordered" evidence="10">
    <location>
        <begin position="456"/>
        <end position="480"/>
    </location>
</feature>
<dbReference type="GO" id="GO:0004190">
    <property type="term" value="F:aspartic-type endopeptidase activity"/>
    <property type="evidence" value="ECO:0007669"/>
    <property type="project" value="UniProtKB-KW"/>
</dbReference>
<keyword evidence="11" id="KW-0812">Transmembrane</keyword>
<dbReference type="Gene3D" id="2.40.70.10">
    <property type="entry name" value="Acid Proteases"/>
    <property type="match status" value="2"/>
</dbReference>
<name>A0A9P6N0Q3_9FUNG</name>
<dbReference type="PRINTS" id="PR00792">
    <property type="entry name" value="PEPSIN"/>
</dbReference>
<dbReference type="AlphaFoldDB" id="A0A9P6N0Q3"/>
<dbReference type="PANTHER" id="PTHR47966">
    <property type="entry name" value="BETA-SITE APP-CLEAVING ENZYME, ISOFORM A-RELATED"/>
    <property type="match status" value="1"/>
</dbReference>
<evidence type="ECO:0000259" key="12">
    <source>
        <dbReference type="PROSITE" id="PS51767"/>
    </source>
</evidence>
<evidence type="ECO:0000256" key="11">
    <source>
        <dbReference type="SAM" id="Phobius"/>
    </source>
</evidence>
<evidence type="ECO:0000313" key="13">
    <source>
        <dbReference type="EMBL" id="KAG0019550.1"/>
    </source>
</evidence>
<dbReference type="InterPro" id="IPR033121">
    <property type="entry name" value="PEPTIDASE_A1"/>
</dbReference>
<feature type="disulfide bond" evidence="8">
    <location>
        <begin position="189"/>
        <end position="194"/>
    </location>
</feature>
<keyword evidence="6" id="KW-0865">Zymogen</keyword>
<keyword evidence="7 8" id="KW-1015">Disulfide bond</keyword>
<dbReference type="Pfam" id="PF00026">
    <property type="entry name" value="Asp"/>
    <property type="match status" value="1"/>
</dbReference>
<keyword evidence="4 9" id="KW-0064">Aspartyl protease</keyword>
<dbReference type="InterPro" id="IPR034164">
    <property type="entry name" value="Pepsin-like_dom"/>
</dbReference>
<evidence type="ECO:0000256" key="6">
    <source>
        <dbReference type="ARBA" id="ARBA00023145"/>
    </source>
</evidence>
<protein>
    <recommendedName>
        <fullName evidence="12">Peptidase A1 domain-containing protein</fullName>
    </recommendedName>
</protein>
<keyword evidence="11" id="KW-1133">Transmembrane helix</keyword>
<comment type="similarity">
    <text evidence="1 9">Belongs to the peptidase A1 family.</text>
</comment>
<keyword evidence="3" id="KW-0732">Signal</keyword>
<evidence type="ECO:0000256" key="9">
    <source>
        <dbReference type="RuleBase" id="RU000454"/>
    </source>
</evidence>
<feature type="compositionally biased region" description="Polar residues" evidence="10">
    <location>
        <begin position="1"/>
        <end position="17"/>
    </location>
</feature>
<evidence type="ECO:0000256" key="3">
    <source>
        <dbReference type="ARBA" id="ARBA00022729"/>
    </source>
</evidence>
<evidence type="ECO:0000256" key="8">
    <source>
        <dbReference type="PIRSR" id="PIRSR601461-2"/>
    </source>
</evidence>
<keyword evidence="11" id="KW-0472">Membrane</keyword>
<keyword evidence="2 9" id="KW-0645">Protease</keyword>
<evidence type="ECO:0000256" key="10">
    <source>
        <dbReference type="SAM" id="MobiDB-lite"/>
    </source>
</evidence>
<dbReference type="PANTHER" id="PTHR47966:SF51">
    <property type="entry name" value="BETA-SITE APP-CLEAVING ENZYME, ISOFORM A-RELATED"/>
    <property type="match status" value="1"/>
</dbReference>
<proteinExistence type="inferred from homology"/>
<dbReference type="InterPro" id="IPR001461">
    <property type="entry name" value="Aspartic_peptidase_A1"/>
</dbReference>
<dbReference type="GO" id="GO:0006508">
    <property type="term" value="P:proteolysis"/>
    <property type="evidence" value="ECO:0007669"/>
    <property type="project" value="UniProtKB-KW"/>
</dbReference>
<reference evidence="13" key="1">
    <citation type="journal article" date="2020" name="Fungal Divers.">
        <title>Resolving the Mortierellaceae phylogeny through synthesis of multi-gene phylogenetics and phylogenomics.</title>
        <authorList>
            <person name="Vandepol N."/>
            <person name="Liber J."/>
            <person name="Desiro A."/>
            <person name="Na H."/>
            <person name="Kennedy M."/>
            <person name="Barry K."/>
            <person name="Grigoriev I.V."/>
            <person name="Miller A.N."/>
            <person name="O'Donnell K."/>
            <person name="Stajich J.E."/>
            <person name="Bonito G."/>
        </authorList>
    </citation>
    <scope>NUCLEOTIDE SEQUENCE</scope>
    <source>
        <strain evidence="13">NRRL 2769</strain>
    </source>
</reference>
<keyword evidence="14" id="KW-1185">Reference proteome</keyword>
<dbReference type="SUPFAM" id="SSF50630">
    <property type="entry name" value="Acid proteases"/>
    <property type="match status" value="1"/>
</dbReference>
<evidence type="ECO:0000256" key="7">
    <source>
        <dbReference type="ARBA" id="ARBA00023157"/>
    </source>
</evidence>
<evidence type="ECO:0000256" key="4">
    <source>
        <dbReference type="ARBA" id="ARBA00022750"/>
    </source>
</evidence>
<feature type="transmembrane region" description="Helical" evidence="11">
    <location>
        <begin position="491"/>
        <end position="513"/>
    </location>
</feature>
<dbReference type="CDD" id="cd05471">
    <property type="entry name" value="pepsin_like"/>
    <property type="match status" value="1"/>
</dbReference>